<proteinExistence type="predicted"/>
<keyword evidence="2" id="KW-1185">Reference proteome</keyword>
<dbReference type="InterPro" id="IPR011333">
    <property type="entry name" value="SKP1/BTB/POZ_sf"/>
</dbReference>
<accession>A0A2R6NRD5</accession>
<dbReference type="Proteomes" id="UP000186601">
    <property type="component" value="Unassembled WGS sequence"/>
</dbReference>
<name>A0A2R6NRD5_9APHY</name>
<protein>
    <recommendedName>
        <fullName evidence="3">BTB domain-containing protein</fullName>
    </recommendedName>
</protein>
<evidence type="ECO:0000313" key="1">
    <source>
        <dbReference type="EMBL" id="PSR75181.1"/>
    </source>
</evidence>
<sequence>MQNVLPFNDPDADIIICSSDGVKFRTFKSNLAQISLVFKTMFTLPQSSPHADSEDYEDGIQVVRVSETAHVLNALLMICLPGAAHSDSKCVALAVEVLLAVRKYDMDSLLACAGIAFDDAMMEKPVLAYFLACQHGLEGKARDSARYCLRLPLSVIINTSFEGINEMKPLLTFQRLLQYHLACRDRLLSLISSWGWMMPMRAELLGNTATTQFWFKMSNNCCWSESCRDFEDSAGSSYSVQKWWAKYIKSVRDRLEGGAWEGVVQEKEALRFFMAEGPDCRTCRSAAVDSISAFAKALSAEMTKVLDGRTIPPISRKHCNATRRYGYLQHTKLYGD</sequence>
<reference evidence="1 2" key="1">
    <citation type="submission" date="2018-02" db="EMBL/GenBank/DDBJ databases">
        <title>Genome sequence of the basidiomycete white-rot fungus Phlebia centrifuga.</title>
        <authorList>
            <person name="Granchi Z."/>
            <person name="Peng M."/>
            <person name="de Vries R.P."/>
            <person name="Hilden K."/>
            <person name="Makela M.R."/>
            <person name="Grigoriev I."/>
            <person name="Riley R."/>
        </authorList>
    </citation>
    <scope>NUCLEOTIDE SEQUENCE [LARGE SCALE GENOMIC DNA]</scope>
    <source>
        <strain evidence="1 2">FBCC195</strain>
    </source>
</reference>
<gene>
    <name evidence="1" type="ORF">PHLCEN_2v9271</name>
</gene>
<organism evidence="1 2">
    <name type="scientific">Hermanssonia centrifuga</name>
    <dbReference type="NCBI Taxonomy" id="98765"/>
    <lineage>
        <taxon>Eukaryota</taxon>
        <taxon>Fungi</taxon>
        <taxon>Dikarya</taxon>
        <taxon>Basidiomycota</taxon>
        <taxon>Agaricomycotina</taxon>
        <taxon>Agaricomycetes</taxon>
        <taxon>Polyporales</taxon>
        <taxon>Meruliaceae</taxon>
        <taxon>Hermanssonia</taxon>
    </lineage>
</organism>
<dbReference type="AlphaFoldDB" id="A0A2R6NRD5"/>
<dbReference type="EMBL" id="MLYV02000921">
    <property type="protein sequence ID" value="PSR75181.1"/>
    <property type="molecule type" value="Genomic_DNA"/>
</dbReference>
<dbReference type="OrthoDB" id="3357985at2759"/>
<evidence type="ECO:0000313" key="2">
    <source>
        <dbReference type="Proteomes" id="UP000186601"/>
    </source>
</evidence>
<dbReference type="Gene3D" id="3.30.710.10">
    <property type="entry name" value="Potassium Channel Kv1.1, Chain A"/>
    <property type="match status" value="1"/>
</dbReference>
<dbReference type="STRING" id="98765.A0A2R6NRD5"/>
<comment type="caution">
    <text evidence="1">The sequence shown here is derived from an EMBL/GenBank/DDBJ whole genome shotgun (WGS) entry which is preliminary data.</text>
</comment>
<evidence type="ECO:0008006" key="3">
    <source>
        <dbReference type="Google" id="ProtNLM"/>
    </source>
</evidence>